<dbReference type="InterPro" id="IPR008929">
    <property type="entry name" value="Chondroitin_lyas"/>
</dbReference>
<evidence type="ECO:0008006" key="3">
    <source>
        <dbReference type="Google" id="ProtNLM"/>
    </source>
</evidence>
<evidence type="ECO:0000313" key="2">
    <source>
        <dbReference type="Proteomes" id="UP000612680"/>
    </source>
</evidence>
<keyword evidence="2" id="KW-1185">Reference proteome</keyword>
<reference evidence="1 2" key="1">
    <citation type="submission" date="2020-06" db="EMBL/GenBank/DDBJ databases">
        <title>Dyadobacter sandarakinus sp. nov., isolated from the soil of the Arctic Yellow River Station.</title>
        <authorList>
            <person name="Zhang Y."/>
            <person name="Peng F."/>
        </authorList>
    </citation>
    <scope>NUCLEOTIDE SEQUENCE [LARGE SCALE GENOMIC DNA]</scope>
    <source>
        <strain evidence="1 2">Q3-56</strain>
    </source>
</reference>
<dbReference type="Proteomes" id="UP000612680">
    <property type="component" value="Chromosome"/>
</dbReference>
<sequence>MQRRIFLSRSLTLCAALPVLRLDLQPHMPEWLVTLVKQNDLGVASLLNYQVKDENSENLGGLRDSFDILNPHSTAALVQWGTCAVFSPKSRFYQSEELLSAMNLAVMYLLKTQHSDGTIDLLSTNFHSTPDTGFLVKRLAIAYSLLKKSAAPGAGKVMDNLKTFLLRCGEALIVGGIHTPNHRWVVSAVLARLNQLWPDPKYAARAEQWLSEHIDLDADGQYNEKSTFIYSSLSDRLLITISNSFKKTGLLQYVRKNLDMTMYYVHPNGEIVTDASGRQDKAVVGTLENYYYPYRYLAVYDKNGQYAAMCTMIEKTAGLKIAGYLDYLLDDPALWAELPVAKPVPVNFVKAFPNSGLVRIRRDQWDATLIANNPVWLTFMKGSAVLQGIRFASSFFGKGQFVSEKLDADGPGWKLTQKLEGPYYQPYPKDYIPTDGDWEKMPRYFRPQSEVQKLETIISIKEIEHGMEITIKTRGTERVPAALELIFRPGGTLHSVSKLDQTKDTWLLGDTMGTYTLNGDQISFGPGKALHKNVALRGALPPMDAPTVFITGFTPFSHTIRLT</sequence>
<accession>A0ABX7ICN7</accession>
<proteinExistence type="predicted"/>
<dbReference type="RefSeq" id="WP_204660072.1">
    <property type="nucleotide sequence ID" value="NZ_CP056775.1"/>
</dbReference>
<dbReference type="EMBL" id="CP056775">
    <property type="protein sequence ID" value="QRR03881.1"/>
    <property type="molecule type" value="Genomic_DNA"/>
</dbReference>
<dbReference type="Gene3D" id="1.50.10.100">
    <property type="entry name" value="Chondroitin AC/alginate lyase"/>
    <property type="match status" value="1"/>
</dbReference>
<protein>
    <recommendedName>
        <fullName evidence="3">Heparinase II/III-like protein</fullName>
    </recommendedName>
</protein>
<dbReference type="SUPFAM" id="SSF48230">
    <property type="entry name" value="Chondroitin AC/alginate lyase"/>
    <property type="match status" value="1"/>
</dbReference>
<gene>
    <name evidence="1" type="ORF">HWI92_24700</name>
</gene>
<organism evidence="1 2">
    <name type="scientific">Dyadobacter sandarakinus</name>
    <dbReference type="NCBI Taxonomy" id="2747268"/>
    <lineage>
        <taxon>Bacteria</taxon>
        <taxon>Pseudomonadati</taxon>
        <taxon>Bacteroidota</taxon>
        <taxon>Cytophagia</taxon>
        <taxon>Cytophagales</taxon>
        <taxon>Spirosomataceae</taxon>
        <taxon>Dyadobacter</taxon>
    </lineage>
</organism>
<evidence type="ECO:0000313" key="1">
    <source>
        <dbReference type="EMBL" id="QRR03881.1"/>
    </source>
</evidence>
<name>A0ABX7ICN7_9BACT</name>